<dbReference type="EMBL" id="FRBI01000009">
    <property type="protein sequence ID" value="SHM22220.1"/>
    <property type="molecule type" value="Genomic_DNA"/>
</dbReference>
<keyword evidence="2" id="KW-1185">Reference proteome</keyword>
<dbReference type="Proteomes" id="UP000184111">
    <property type="component" value="Unassembled WGS sequence"/>
</dbReference>
<dbReference type="RefSeq" id="WP_073498720.1">
    <property type="nucleotide sequence ID" value="NZ_FRBI01000009.1"/>
</dbReference>
<name>A0A1M7H135_9ACTN</name>
<dbReference type="AlphaFoldDB" id="A0A1M7H135"/>
<accession>A0A1M7H135</accession>
<evidence type="ECO:0000313" key="1">
    <source>
        <dbReference type="EMBL" id="SHM22220.1"/>
    </source>
</evidence>
<organism evidence="1 2">
    <name type="scientific">Actinacidiphila paucisporea</name>
    <dbReference type="NCBI Taxonomy" id="310782"/>
    <lineage>
        <taxon>Bacteria</taxon>
        <taxon>Bacillati</taxon>
        <taxon>Actinomycetota</taxon>
        <taxon>Actinomycetes</taxon>
        <taxon>Kitasatosporales</taxon>
        <taxon>Streptomycetaceae</taxon>
        <taxon>Actinacidiphila</taxon>
    </lineage>
</organism>
<protein>
    <submittedName>
        <fullName evidence="1">Uncharacterized protein</fullName>
    </submittedName>
</protein>
<gene>
    <name evidence="1" type="ORF">SAMN05216499_109128</name>
</gene>
<proteinExistence type="predicted"/>
<sequence>MPLPRYEPAPPTAPLHVVAAVGPKDDEIRVVRHVRPVTEAGTARSMHTAVHEDTLDPGDLDLAGIVWWHGDPADPRLGPPADCGAEVLDRHLGCSPAAYATGPHTCVVVHRAGL</sequence>
<reference evidence="1 2" key="1">
    <citation type="submission" date="2016-11" db="EMBL/GenBank/DDBJ databases">
        <authorList>
            <person name="Jaros S."/>
            <person name="Januszkiewicz K."/>
            <person name="Wedrychowicz H."/>
        </authorList>
    </citation>
    <scope>NUCLEOTIDE SEQUENCE [LARGE SCALE GENOMIC DNA]</scope>
    <source>
        <strain evidence="1 2">CGMCC 4.2025</strain>
    </source>
</reference>
<evidence type="ECO:0000313" key="2">
    <source>
        <dbReference type="Proteomes" id="UP000184111"/>
    </source>
</evidence>